<dbReference type="OrthoDB" id="3218228at2"/>
<protein>
    <recommendedName>
        <fullName evidence="2">DNA primase/polymerase bifunctional N-terminal domain-containing protein</fullName>
    </recommendedName>
</protein>
<accession>A0A919H0L3</accession>
<feature type="domain" description="DNA primase/polymerase bifunctional N-terminal" evidence="2">
    <location>
        <begin position="13"/>
        <end position="191"/>
    </location>
</feature>
<keyword evidence="4" id="KW-1185">Reference proteome</keyword>
<sequence>MTQLPRSALLSAALDLAARGWPVFPLRPGSKVNALHGEEKCPRTGDCTDGHAKPEQRATTDPDRIRAAWAARAFNVGLATGPAGLVVIDLDPPKPSDPPGTLSGTQILDALCRATGEQVPPTFTVTTPSGGRHLYFTAPAGAVIRSNQDILGRHIDHRAWGGYVVAPGSTTSAGTYTVTDNRTLAPLPSWLQVKLTEPPRIIARPLVTAAPRPGEGRRAAYVDAALRNEKKAVAAAPVGHRNQALVRAARALGRLIASGDLDRTEVEEALSWGAESAGLKPYEYRSAITSALNWSIRNNPAGRGAA</sequence>
<dbReference type="AlphaFoldDB" id="A0A919H0L3"/>
<evidence type="ECO:0000313" key="4">
    <source>
        <dbReference type="Proteomes" id="UP000600026"/>
    </source>
</evidence>
<dbReference type="RefSeq" id="WP_031145270.1">
    <property type="nucleotide sequence ID" value="NZ_BNEE01000006.1"/>
</dbReference>
<feature type="region of interest" description="Disordered" evidence="1">
    <location>
        <begin position="40"/>
        <end position="60"/>
    </location>
</feature>
<name>A0A919H0L3_9ACTN</name>
<dbReference type="EMBL" id="BNEE01000006">
    <property type="protein sequence ID" value="GHI88317.1"/>
    <property type="molecule type" value="Genomic_DNA"/>
</dbReference>
<dbReference type="Proteomes" id="UP000600026">
    <property type="component" value="Unassembled WGS sequence"/>
</dbReference>
<reference evidence="3" key="1">
    <citation type="submission" date="2020-09" db="EMBL/GenBank/DDBJ databases">
        <title>Whole genome shotgun sequence of Streptomyces xanthophaeus NBRC 12829.</title>
        <authorList>
            <person name="Komaki H."/>
            <person name="Tamura T."/>
        </authorList>
    </citation>
    <scope>NUCLEOTIDE SEQUENCE</scope>
    <source>
        <strain evidence="3">NBRC 12829</strain>
    </source>
</reference>
<evidence type="ECO:0000259" key="2">
    <source>
        <dbReference type="SMART" id="SM00943"/>
    </source>
</evidence>
<comment type="caution">
    <text evidence="3">The sequence shown here is derived from an EMBL/GenBank/DDBJ whole genome shotgun (WGS) entry which is preliminary data.</text>
</comment>
<dbReference type="CDD" id="cd04859">
    <property type="entry name" value="Prim_Pol"/>
    <property type="match status" value="1"/>
</dbReference>
<dbReference type="SMART" id="SM00943">
    <property type="entry name" value="Prim-Pol"/>
    <property type="match status" value="1"/>
</dbReference>
<dbReference type="SUPFAM" id="SSF56747">
    <property type="entry name" value="Prim-pol domain"/>
    <property type="match status" value="1"/>
</dbReference>
<dbReference type="Pfam" id="PF09250">
    <property type="entry name" value="Prim-Pol"/>
    <property type="match status" value="1"/>
</dbReference>
<proteinExistence type="predicted"/>
<dbReference type="InterPro" id="IPR015330">
    <property type="entry name" value="DNA_primase/pol_bifunc_N"/>
</dbReference>
<organism evidence="3 4">
    <name type="scientific">Streptomyces xanthophaeus</name>
    <dbReference type="NCBI Taxonomy" id="67385"/>
    <lineage>
        <taxon>Bacteria</taxon>
        <taxon>Bacillati</taxon>
        <taxon>Actinomycetota</taxon>
        <taxon>Actinomycetes</taxon>
        <taxon>Kitasatosporales</taxon>
        <taxon>Streptomycetaceae</taxon>
        <taxon>Streptomyces</taxon>
    </lineage>
</organism>
<gene>
    <name evidence="3" type="ORF">Sxan_56810</name>
</gene>
<evidence type="ECO:0000256" key="1">
    <source>
        <dbReference type="SAM" id="MobiDB-lite"/>
    </source>
</evidence>
<evidence type="ECO:0000313" key="3">
    <source>
        <dbReference type="EMBL" id="GHI88317.1"/>
    </source>
</evidence>